<dbReference type="PANTHER" id="PTHR45969">
    <property type="entry name" value="RING ZINC FINGER PROTEIN-RELATED"/>
    <property type="match status" value="1"/>
</dbReference>
<dbReference type="PANTHER" id="PTHR45969:SF69">
    <property type="entry name" value="FINGER DOMAIN PROTEIN, PUTATIVE (AFU_ORTHOLOGUE AFUA_3G12190)-RELATED"/>
    <property type="match status" value="1"/>
</dbReference>
<keyword evidence="1" id="KW-0479">Metal-binding</keyword>
<dbReference type="PROSITE" id="PS50089">
    <property type="entry name" value="ZF_RING_2"/>
    <property type="match status" value="1"/>
</dbReference>
<evidence type="ECO:0000256" key="4">
    <source>
        <dbReference type="SAM" id="MobiDB-lite"/>
    </source>
</evidence>
<dbReference type="EMBL" id="MN739921">
    <property type="protein sequence ID" value="QHT77794.1"/>
    <property type="molecule type" value="Genomic_DNA"/>
</dbReference>
<dbReference type="Gene3D" id="3.30.40.10">
    <property type="entry name" value="Zinc/RING finger domain, C3HC4 (zinc finger)"/>
    <property type="match status" value="1"/>
</dbReference>
<evidence type="ECO:0000256" key="2">
    <source>
        <dbReference type="ARBA" id="ARBA00022771"/>
    </source>
</evidence>
<evidence type="ECO:0000259" key="5">
    <source>
        <dbReference type="PROSITE" id="PS50089"/>
    </source>
</evidence>
<feature type="region of interest" description="Disordered" evidence="4">
    <location>
        <begin position="1"/>
        <end position="34"/>
    </location>
</feature>
<dbReference type="GO" id="GO:0008270">
    <property type="term" value="F:zinc ion binding"/>
    <property type="evidence" value="ECO:0007669"/>
    <property type="project" value="UniProtKB-KW"/>
</dbReference>
<dbReference type="GO" id="GO:0016567">
    <property type="term" value="P:protein ubiquitination"/>
    <property type="evidence" value="ECO:0007669"/>
    <property type="project" value="TreeGrafter"/>
</dbReference>
<proteinExistence type="predicted"/>
<keyword evidence="3" id="KW-0862">Zinc</keyword>
<dbReference type="InterPro" id="IPR001841">
    <property type="entry name" value="Znf_RING"/>
</dbReference>
<evidence type="ECO:0000313" key="6">
    <source>
        <dbReference type="EMBL" id="QHT77794.1"/>
    </source>
</evidence>
<dbReference type="SUPFAM" id="SSF57850">
    <property type="entry name" value="RING/U-box"/>
    <property type="match status" value="1"/>
</dbReference>
<name>A0A6C0HBG7_9ZZZZ</name>
<accession>A0A6C0HBG7</accession>
<dbReference type="CDD" id="cd16448">
    <property type="entry name" value="RING-H2"/>
    <property type="match status" value="1"/>
</dbReference>
<organism evidence="6">
    <name type="scientific">viral metagenome</name>
    <dbReference type="NCBI Taxonomy" id="1070528"/>
    <lineage>
        <taxon>unclassified sequences</taxon>
        <taxon>metagenomes</taxon>
        <taxon>organismal metagenomes</taxon>
    </lineage>
</organism>
<evidence type="ECO:0000256" key="3">
    <source>
        <dbReference type="ARBA" id="ARBA00022833"/>
    </source>
</evidence>
<protein>
    <recommendedName>
        <fullName evidence="5">RING-type domain-containing protein</fullName>
    </recommendedName>
</protein>
<reference evidence="6" key="1">
    <citation type="journal article" date="2020" name="Nature">
        <title>Giant virus diversity and host interactions through global metagenomics.</title>
        <authorList>
            <person name="Schulz F."/>
            <person name="Roux S."/>
            <person name="Paez-Espino D."/>
            <person name="Jungbluth S."/>
            <person name="Walsh D.A."/>
            <person name="Denef V.J."/>
            <person name="McMahon K.D."/>
            <person name="Konstantinidis K.T."/>
            <person name="Eloe-Fadrosh E.A."/>
            <person name="Kyrpides N.C."/>
            <person name="Woyke T."/>
        </authorList>
    </citation>
    <scope>NUCLEOTIDE SEQUENCE</scope>
    <source>
        <strain evidence="6">GVMAG-M-3300023179-90</strain>
    </source>
</reference>
<feature type="domain" description="RING-type" evidence="5">
    <location>
        <begin position="48"/>
        <end position="101"/>
    </location>
</feature>
<sequence>MPISRKRFSKKSVRKNTRNHKKRTSRRKNRKNEKQFRFIGGFGEDGECSICLEPLTDNTNGEIYETNCHPIPHKFHRGCIERSCRQQVNNNIPECTCPLCRTPLNPSPITDPNAPPTHTYAVEFFIKDYLGNRRRVDIQDISFQRRNGIIDFLESEFPGINRNIYFAGDSGPYGYIVLRDNPNNVRIRTGDIDIPVRYRPYSSRDLNVNLLRIRDAVGEFQPQE</sequence>
<keyword evidence="2" id="KW-0863">Zinc-finger</keyword>
<dbReference type="InterPro" id="IPR013083">
    <property type="entry name" value="Znf_RING/FYVE/PHD"/>
</dbReference>
<dbReference type="GO" id="GO:0061630">
    <property type="term" value="F:ubiquitin protein ligase activity"/>
    <property type="evidence" value="ECO:0007669"/>
    <property type="project" value="TreeGrafter"/>
</dbReference>
<feature type="compositionally biased region" description="Basic residues" evidence="4">
    <location>
        <begin position="1"/>
        <end position="31"/>
    </location>
</feature>
<dbReference type="AlphaFoldDB" id="A0A6C0HBG7"/>
<evidence type="ECO:0000256" key="1">
    <source>
        <dbReference type="ARBA" id="ARBA00022723"/>
    </source>
</evidence>